<evidence type="ECO:0000256" key="3">
    <source>
        <dbReference type="ARBA" id="ARBA00023315"/>
    </source>
</evidence>
<accession>A0A0H4PCS7</accession>
<gene>
    <name evidence="5" type="ORF">CA2015_2623</name>
</gene>
<dbReference type="EMBL" id="CP012040">
    <property type="protein sequence ID" value="AKP52034.1"/>
    <property type="molecule type" value="Genomic_DNA"/>
</dbReference>
<dbReference type="AlphaFoldDB" id="A0A0H4PCS7"/>
<dbReference type="SMART" id="SM00563">
    <property type="entry name" value="PlsC"/>
    <property type="match status" value="1"/>
</dbReference>
<dbReference type="OrthoDB" id="1113830at2"/>
<evidence type="ECO:0000313" key="6">
    <source>
        <dbReference type="Proteomes" id="UP000036520"/>
    </source>
</evidence>
<comment type="pathway">
    <text evidence="1">Lipid metabolism.</text>
</comment>
<dbReference type="SUPFAM" id="SSF69593">
    <property type="entry name" value="Glycerol-3-phosphate (1)-acyltransferase"/>
    <property type="match status" value="1"/>
</dbReference>
<evidence type="ECO:0000256" key="2">
    <source>
        <dbReference type="ARBA" id="ARBA00022679"/>
    </source>
</evidence>
<dbReference type="KEGG" id="camu:CA2015_2623"/>
<dbReference type="InterPro" id="IPR002123">
    <property type="entry name" value="Plipid/glycerol_acylTrfase"/>
</dbReference>
<protein>
    <submittedName>
        <fullName evidence="5">Phospholipid/glycerol acyltransferase</fullName>
    </submittedName>
</protein>
<keyword evidence="6" id="KW-1185">Reference proteome</keyword>
<reference evidence="5 6" key="1">
    <citation type="submission" date="2015-07" db="EMBL/GenBank/DDBJ databases">
        <authorList>
            <person name="Kim K.M."/>
        </authorList>
    </citation>
    <scope>NUCLEOTIDE SEQUENCE [LARGE SCALE GENOMIC DNA]</scope>
    <source>
        <strain evidence="5 6">KCTC 12363</strain>
    </source>
</reference>
<sequence length="273" mass="31175">MAKKKFIEIKKVIGDKNPGLLKWMPGFLLSYIQRIVHETEVNDVMERNANLKELDFVNALIVEFGMKIEVRNAENIPLEGNVIFAANHPLGGLDGIVLMHVLGAYREDLRFLVNDLLMNIPNFGKLFVPVNKHGGHGKRGVEIIEATYASDNGVIIFPAGLVSRKQPNGIEDLEWKKSFINKAKKYKKDVVPIYIEGRNSSFFYNLANLRKKLGVKANIEMFYLADEMFAQKNKKIVVHIGKPISYKYFDASKTDKYWAQEVKNIVYNIVQDK</sequence>
<proteinExistence type="predicted"/>
<dbReference type="RefSeq" id="WP_048642310.1">
    <property type="nucleotide sequence ID" value="NZ_CAXBGM010000058.1"/>
</dbReference>
<dbReference type="Pfam" id="PF19576">
    <property type="entry name" value="Acyltransf_2"/>
    <property type="match status" value="1"/>
</dbReference>
<organism evidence="5 6">
    <name type="scientific">Cyclobacterium amurskyense</name>
    <dbReference type="NCBI Taxonomy" id="320787"/>
    <lineage>
        <taxon>Bacteria</taxon>
        <taxon>Pseudomonadati</taxon>
        <taxon>Bacteroidota</taxon>
        <taxon>Cytophagia</taxon>
        <taxon>Cytophagales</taxon>
        <taxon>Cyclobacteriaceae</taxon>
        <taxon>Cyclobacterium</taxon>
    </lineage>
</organism>
<dbReference type="PATRIC" id="fig|320787.5.peg.2870"/>
<dbReference type="GO" id="GO:0003841">
    <property type="term" value="F:1-acylglycerol-3-phosphate O-acyltransferase activity"/>
    <property type="evidence" value="ECO:0007669"/>
    <property type="project" value="TreeGrafter"/>
</dbReference>
<keyword evidence="2 5" id="KW-0808">Transferase</keyword>
<dbReference type="PANTHER" id="PTHR10434:SF11">
    <property type="entry name" value="1-ACYL-SN-GLYCEROL-3-PHOSPHATE ACYLTRANSFERASE"/>
    <property type="match status" value="1"/>
</dbReference>
<evidence type="ECO:0000313" key="5">
    <source>
        <dbReference type="EMBL" id="AKP52034.1"/>
    </source>
</evidence>
<dbReference type="Proteomes" id="UP000036520">
    <property type="component" value="Chromosome"/>
</dbReference>
<name>A0A0H4PCS7_9BACT</name>
<evidence type="ECO:0000256" key="1">
    <source>
        <dbReference type="ARBA" id="ARBA00005189"/>
    </source>
</evidence>
<dbReference type="STRING" id="320787.CA2015_2623"/>
<dbReference type="GO" id="GO:0006654">
    <property type="term" value="P:phosphatidic acid biosynthetic process"/>
    <property type="evidence" value="ECO:0007669"/>
    <property type="project" value="TreeGrafter"/>
</dbReference>
<feature type="domain" description="Phospholipid/glycerol acyltransferase" evidence="4">
    <location>
        <begin position="82"/>
        <end position="198"/>
    </location>
</feature>
<dbReference type="InterPro" id="IPR045746">
    <property type="entry name" value="ACT14924-like_Acyltransf_dom"/>
</dbReference>
<dbReference type="PANTHER" id="PTHR10434">
    <property type="entry name" value="1-ACYL-SN-GLYCEROL-3-PHOSPHATE ACYLTRANSFERASE"/>
    <property type="match status" value="1"/>
</dbReference>
<evidence type="ECO:0000259" key="4">
    <source>
        <dbReference type="SMART" id="SM00563"/>
    </source>
</evidence>
<keyword evidence="3 5" id="KW-0012">Acyltransferase</keyword>